<reference evidence="1" key="2">
    <citation type="journal article" date="2021" name="PeerJ">
        <title>Extensive microbial diversity within the chicken gut microbiome revealed by metagenomics and culture.</title>
        <authorList>
            <person name="Gilroy R."/>
            <person name="Ravi A."/>
            <person name="Getino M."/>
            <person name="Pursley I."/>
            <person name="Horton D.L."/>
            <person name="Alikhan N.F."/>
            <person name="Baker D."/>
            <person name="Gharbi K."/>
            <person name="Hall N."/>
            <person name="Watson M."/>
            <person name="Adriaenssens E.M."/>
            <person name="Foster-Nyarko E."/>
            <person name="Jarju S."/>
            <person name="Secka A."/>
            <person name="Antonio M."/>
            <person name="Oren A."/>
            <person name="Chaudhuri R.R."/>
            <person name="La Ragione R."/>
            <person name="Hildebrand F."/>
            <person name="Pallen M.J."/>
        </authorList>
    </citation>
    <scope>NUCLEOTIDE SEQUENCE</scope>
    <source>
        <strain evidence="1">9366</strain>
    </source>
</reference>
<dbReference type="AlphaFoldDB" id="A0A9D1MN44"/>
<comment type="caution">
    <text evidence="1">The sequence shown here is derived from an EMBL/GenBank/DDBJ whole genome shotgun (WGS) entry which is preliminary data.</text>
</comment>
<proteinExistence type="predicted"/>
<evidence type="ECO:0000313" key="2">
    <source>
        <dbReference type="Proteomes" id="UP000824145"/>
    </source>
</evidence>
<accession>A0A9D1MN44</accession>
<evidence type="ECO:0000313" key="1">
    <source>
        <dbReference type="EMBL" id="HIU63195.1"/>
    </source>
</evidence>
<dbReference type="Proteomes" id="UP000824145">
    <property type="component" value="Unassembled WGS sequence"/>
</dbReference>
<sequence>MEFIGKSEEKVGIKRAVIGEDFSQTVLALTEEILPSGHIALAFAQEDTALANRTEAALNLQKYKIGRYSYASGTTPSREAAEDLENCPESVRLLICCGEADMADIVKFAAWRRGIPWLLVPSSPDILPCALPLAVLGWGASAERVECAPPAAIAACEGYMNGCSGRGKAAAYGSLAAERLHCLELRCEELLFGARTDRLGVKEAGELCASALECDEGVRLAEFSLKAALALQRAGVKGEGSARSFARILACVSDDGRSVSENCFVAARVLGEMFSKALAFEGRDVFIPPDRVAMASSLARLCGADKSSLVAKLEKGGDFERTAYVFGEYREDMLEMFKAAGKGSRVRARRFRRMYEDAGFWLGKYVRPKDLIRLADIFLAVAPRKSLAGAIADMNLWGVS</sequence>
<name>A0A9D1MN44_9FIRM</name>
<reference evidence="1" key="1">
    <citation type="submission" date="2020-10" db="EMBL/GenBank/DDBJ databases">
        <authorList>
            <person name="Gilroy R."/>
        </authorList>
    </citation>
    <scope>NUCLEOTIDE SEQUENCE</scope>
    <source>
        <strain evidence="1">9366</strain>
    </source>
</reference>
<gene>
    <name evidence="1" type="ORF">IAB07_05470</name>
</gene>
<organism evidence="1 2">
    <name type="scientific">Candidatus Caccalectryoclostridium excrementigallinarum</name>
    <dbReference type="NCBI Taxonomy" id="2840710"/>
    <lineage>
        <taxon>Bacteria</taxon>
        <taxon>Bacillati</taxon>
        <taxon>Bacillota</taxon>
        <taxon>Clostridia</taxon>
        <taxon>Christensenellales</taxon>
        <taxon>Christensenellaceae</taxon>
        <taxon>Christensenellaceae incertae sedis</taxon>
        <taxon>Candidatus Caccalectryoclostridium</taxon>
    </lineage>
</organism>
<dbReference type="EMBL" id="DVNJ01000030">
    <property type="protein sequence ID" value="HIU63195.1"/>
    <property type="molecule type" value="Genomic_DNA"/>
</dbReference>
<protein>
    <submittedName>
        <fullName evidence="1">Uncharacterized protein</fullName>
    </submittedName>
</protein>